<gene>
    <name evidence="4" type="ORF">OGM63_28775</name>
</gene>
<dbReference type="InterPro" id="IPR050766">
    <property type="entry name" value="Bact_Lucif_Oxidored"/>
</dbReference>
<evidence type="ECO:0000259" key="3">
    <source>
        <dbReference type="Pfam" id="PF00296"/>
    </source>
</evidence>
<keyword evidence="5" id="KW-1185">Reference proteome</keyword>
<proteinExistence type="predicted"/>
<dbReference type="Pfam" id="PF00296">
    <property type="entry name" value="Bac_luciferase"/>
    <property type="match status" value="1"/>
</dbReference>
<evidence type="ECO:0000256" key="2">
    <source>
        <dbReference type="ARBA" id="ARBA00023033"/>
    </source>
</evidence>
<dbReference type="InterPro" id="IPR011251">
    <property type="entry name" value="Luciferase-like_dom"/>
</dbReference>
<dbReference type="PANTHER" id="PTHR30137">
    <property type="entry name" value="LUCIFERASE-LIKE MONOOXYGENASE"/>
    <property type="match status" value="1"/>
</dbReference>
<dbReference type="EMBL" id="JAOWRF010000407">
    <property type="protein sequence ID" value="MCV3217455.1"/>
    <property type="molecule type" value="Genomic_DNA"/>
</dbReference>
<dbReference type="InterPro" id="IPR036661">
    <property type="entry name" value="Luciferase-like_sf"/>
</dbReference>
<reference evidence="4 5" key="1">
    <citation type="submission" date="2022-10" db="EMBL/GenBank/DDBJ databases">
        <title>Identification of biosynthetic pathway for the production of the potent trypsin inhibitor radiosumin.</title>
        <authorList>
            <person name="Fewer D.P."/>
            <person name="Delbaje E."/>
            <person name="Ouyang X."/>
            <person name="Agostino P.D."/>
            <person name="Wahlsten M."/>
            <person name="Jokela J."/>
            <person name="Permi P."/>
            <person name="Haapaniemi E."/>
            <person name="Koistinen H."/>
        </authorList>
    </citation>
    <scope>NUCLEOTIDE SEQUENCE [LARGE SCALE GENOMIC DNA]</scope>
    <source>
        <strain evidence="4 5">NIES-515</strain>
    </source>
</reference>
<name>A0ABT3B916_9CYAN</name>
<evidence type="ECO:0000256" key="1">
    <source>
        <dbReference type="ARBA" id="ARBA00023002"/>
    </source>
</evidence>
<dbReference type="SUPFAM" id="SSF51679">
    <property type="entry name" value="Bacterial luciferase-like"/>
    <property type="match status" value="1"/>
</dbReference>
<comment type="caution">
    <text evidence="4">The sequence shown here is derived from an EMBL/GenBank/DDBJ whole genome shotgun (WGS) entry which is preliminary data.</text>
</comment>
<protein>
    <submittedName>
        <fullName evidence="4">LLM class flavin-dependent oxidoreductase</fullName>
    </submittedName>
</protein>
<feature type="domain" description="Luciferase-like" evidence="3">
    <location>
        <begin position="17"/>
        <end position="316"/>
    </location>
</feature>
<dbReference type="RefSeq" id="WP_263749167.1">
    <property type="nucleotide sequence ID" value="NZ_JAOWRF010000407.1"/>
</dbReference>
<keyword evidence="2" id="KW-0503">Monooxygenase</keyword>
<evidence type="ECO:0000313" key="5">
    <source>
        <dbReference type="Proteomes" id="UP001526143"/>
    </source>
</evidence>
<dbReference type="CDD" id="cd00347">
    <property type="entry name" value="Flavin_utilizing_monoxygenases"/>
    <property type="match status" value="1"/>
</dbReference>
<keyword evidence="1" id="KW-0560">Oxidoreductase</keyword>
<organism evidence="4 5">
    <name type="scientific">Plectonema radiosum NIES-515</name>
    <dbReference type="NCBI Taxonomy" id="2986073"/>
    <lineage>
        <taxon>Bacteria</taxon>
        <taxon>Bacillati</taxon>
        <taxon>Cyanobacteriota</taxon>
        <taxon>Cyanophyceae</taxon>
        <taxon>Oscillatoriophycideae</taxon>
        <taxon>Oscillatoriales</taxon>
        <taxon>Microcoleaceae</taxon>
        <taxon>Plectonema</taxon>
    </lineage>
</organism>
<dbReference type="Proteomes" id="UP001526143">
    <property type="component" value="Unassembled WGS sequence"/>
</dbReference>
<dbReference type="PANTHER" id="PTHR30137:SF8">
    <property type="entry name" value="BLR5498 PROTEIN"/>
    <property type="match status" value="1"/>
</dbReference>
<sequence length="350" mass="39228">MVRFALGRNLEIIAIAMKIGLFCNYENPYQDAHRAIFEQVALVKHAEYLGFDQAWVSEHHFNELNISSSMLVLLAHLAGVTSTIRLGTGAVLLAFHNPIRVAEDIATLDNLCSGRLIFGIAKGGPFPQQNKHFATATSESRPRMLEAIAMIQQLLYERDVTFNGQYYQCAKLTIYPKPLQPKIPVFVATGDDDGVAFAAKHSFGLMGGPPFSLNRLKNTVAKYRALNSSGAENLMLARFFFAAKTYDEAVNEAMPFIRKYSLKMKANSAQLMQGSLNQKVKSFDRDNICFDEDYLIENSIIGDVATCRDKIKKFQDELNIGTLALKPSSFDLQKNLESLTRYNQEVQNYV</sequence>
<accession>A0ABT3B916</accession>
<evidence type="ECO:0000313" key="4">
    <source>
        <dbReference type="EMBL" id="MCV3217455.1"/>
    </source>
</evidence>
<dbReference type="Gene3D" id="3.20.20.30">
    <property type="entry name" value="Luciferase-like domain"/>
    <property type="match status" value="1"/>
</dbReference>